<gene>
    <name evidence="3" type="primary">LOC110789922</name>
</gene>
<sequence length="163" mass="18658">MASPSEQMAADALPEHYAVAPRARVHRWMLVIDSLMKHYVDLTRKLTGRDRVEHRRGRREDRTPQTGVLMEQTGRNLGRGPDSSVETHCWRSDVDPRDVPSSSTHPGVCMTSSLFGKYEDGDIVNKLQEMYEVLKNSREEPFTIEEINEVREKLANFISSDCL</sequence>
<accession>A0A9R0JXQ0</accession>
<evidence type="ECO:0000313" key="3">
    <source>
        <dbReference type="RefSeq" id="XP_021850335.1"/>
    </source>
</evidence>
<reference evidence="2" key="1">
    <citation type="journal article" date="2021" name="Nat. Commun.">
        <title>Genomic analyses provide insights into spinach domestication and the genetic basis of agronomic traits.</title>
        <authorList>
            <person name="Cai X."/>
            <person name="Sun X."/>
            <person name="Xu C."/>
            <person name="Sun H."/>
            <person name="Wang X."/>
            <person name="Ge C."/>
            <person name="Zhang Z."/>
            <person name="Wang Q."/>
            <person name="Fei Z."/>
            <person name="Jiao C."/>
            <person name="Wang Q."/>
        </authorList>
    </citation>
    <scope>NUCLEOTIDE SEQUENCE [LARGE SCALE GENOMIC DNA]</scope>
    <source>
        <strain evidence="2">cv. Varoflay</strain>
    </source>
</reference>
<dbReference type="AlphaFoldDB" id="A0A9R0JXQ0"/>
<feature type="compositionally biased region" description="Basic and acidic residues" evidence="1">
    <location>
        <begin position="88"/>
        <end position="98"/>
    </location>
</feature>
<protein>
    <submittedName>
        <fullName evidence="3">Uncharacterized protein</fullName>
    </submittedName>
</protein>
<dbReference type="KEGG" id="soe:110789922"/>
<organism evidence="2 3">
    <name type="scientific">Spinacia oleracea</name>
    <name type="common">Spinach</name>
    <dbReference type="NCBI Taxonomy" id="3562"/>
    <lineage>
        <taxon>Eukaryota</taxon>
        <taxon>Viridiplantae</taxon>
        <taxon>Streptophyta</taxon>
        <taxon>Embryophyta</taxon>
        <taxon>Tracheophyta</taxon>
        <taxon>Spermatophyta</taxon>
        <taxon>Magnoliopsida</taxon>
        <taxon>eudicotyledons</taxon>
        <taxon>Gunneridae</taxon>
        <taxon>Pentapetalae</taxon>
        <taxon>Caryophyllales</taxon>
        <taxon>Chenopodiaceae</taxon>
        <taxon>Chenopodioideae</taxon>
        <taxon>Anserineae</taxon>
        <taxon>Spinacia</taxon>
    </lineage>
</organism>
<evidence type="ECO:0000313" key="2">
    <source>
        <dbReference type="Proteomes" id="UP000813463"/>
    </source>
</evidence>
<feature type="region of interest" description="Disordered" evidence="1">
    <location>
        <begin position="73"/>
        <end position="105"/>
    </location>
</feature>
<reference evidence="3" key="2">
    <citation type="submission" date="2025-08" db="UniProtKB">
        <authorList>
            <consortium name="RefSeq"/>
        </authorList>
    </citation>
    <scope>IDENTIFICATION</scope>
    <source>
        <tissue evidence="3">Leaf</tissue>
    </source>
</reference>
<dbReference type="RefSeq" id="XP_021850335.1">
    <property type="nucleotide sequence ID" value="XM_021994643.2"/>
</dbReference>
<name>A0A9R0JXQ0_SPIOL</name>
<keyword evidence="2" id="KW-1185">Reference proteome</keyword>
<dbReference type="GeneID" id="110789922"/>
<dbReference type="Proteomes" id="UP000813463">
    <property type="component" value="Chromosome 2"/>
</dbReference>
<evidence type="ECO:0000256" key="1">
    <source>
        <dbReference type="SAM" id="MobiDB-lite"/>
    </source>
</evidence>
<proteinExistence type="predicted"/>